<keyword evidence="2 6" id="KW-0813">Transport</keyword>
<comment type="subcellular location">
    <subcellularLocation>
        <location evidence="1 6">Cell membrane</location>
        <topology evidence="1 6">Multi-pass membrane protein</topology>
    </subcellularLocation>
</comment>
<feature type="transmembrane region" description="Helical" evidence="6">
    <location>
        <begin position="134"/>
        <end position="155"/>
    </location>
</feature>
<evidence type="ECO:0000313" key="8">
    <source>
        <dbReference type="EMBL" id="ACL55071.1"/>
    </source>
</evidence>
<dbReference type="CDD" id="cd06261">
    <property type="entry name" value="TM_PBP2"/>
    <property type="match status" value="1"/>
</dbReference>
<feature type="transmembrane region" description="Helical" evidence="6">
    <location>
        <begin position="246"/>
        <end position="266"/>
    </location>
</feature>
<dbReference type="SUPFAM" id="SSF161098">
    <property type="entry name" value="MetI-like"/>
    <property type="match status" value="1"/>
</dbReference>
<dbReference type="RefSeq" id="WP_012634310.1">
    <property type="nucleotide sequence ID" value="NC_011894.1"/>
</dbReference>
<feature type="transmembrane region" description="Helical" evidence="6">
    <location>
        <begin position="347"/>
        <end position="366"/>
    </location>
</feature>
<dbReference type="Gene3D" id="1.10.3720.10">
    <property type="entry name" value="MetI-like"/>
    <property type="match status" value="1"/>
</dbReference>
<feature type="transmembrane region" description="Helical" evidence="6">
    <location>
        <begin position="219"/>
        <end position="240"/>
    </location>
</feature>
<evidence type="ECO:0000256" key="1">
    <source>
        <dbReference type="ARBA" id="ARBA00004651"/>
    </source>
</evidence>
<gene>
    <name evidence="8" type="ordered locus">Mnod_0020</name>
</gene>
<feature type="transmembrane region" description="Helical" evidence="6">
    <location>
        <begin position="322"/>
        <end position="341"/>
    </location>
</feature>
<keyword evidence="4 6" id="KW-1133">Transmembrane helix</keyword>
<evidence type="ECO:0000313" key="9">
    <source>
        <dbReference type="Proteomes" id="UP000008207"/>
    </source>
</evidence>
<dbReference type="GO" id="GO:0055085">
    <property type="term" value="P:transmembrane transport"/>
    <property type="evidence" value="ECO:0007669"/>
    <property type="project" value="InterPro"/>
</dbReference>
<reference evidence="8 9" key="1">
    <citation type="submission" date="2009-01" db="EMBL/GenBank/DDBJ databases">
        <title>Complete sequence of chromosome of Methylobacterium nodulans ORS 2060.</title>
        <authorList>
            <consortium name="US DOE Joint Genome Institute"/>
            <person name="Lucas S."/>
            <person name="Copeland A."/>
            <person name="Lapidus A."/>
            <person name="Glavina del Rio T."/>
            <person name="Dalin E."/>
            <person name="Tice H."/>
            <person name="Bruce D."/>
            <person name="Goodwin L."/>
            <person name="Pitluck S."/>
            <person name="Sims D."/>
            <person name="Brettin T."/>
            <person name="Detter J.C."/>
            <person name="Han C."/>
            <person name="Larimer F."/>
            <person name="Land M."/>
            <person name="Hauser L."/>
            <person name="Kyrpides N."/>
            <person name="Ivanova N."/>
            <person name="Marx C.J."/>
            <person name="Richardson P."/>
        </authorList>
    </citation>
    <scope>NUCLEOTIDE SEQUENCE [LARGE SCALE GENOMIC DNA]</scope>
    <source>
        <strain evidence="9">LMG 21967 / CNCM I-2342 / ORS 2060</strain>
    </source>
</reference>
<dbReference type="InterPro" id="IPR051204">
    <property type="entry name" value="ABC_transp_perm/SBD"/>
</dbReference>
<name>B8IT09_METNO</name>
<evidence type="ECO:0000259" key="7">
    <source>
        <dbReference type="PROSITE" id="PS50928"/>
    </source>
</evidence>
<evidence type="ECO:0000256" key="2">
    <source>
        <dbReference type="ARBA" id="ARBA00022448"/>
    </source>
</evidence>
<protein>
    <submittedName>
        <fullName evidence="8">Binding-protein-dependent transport systems inner membrane component</fullName>
    </submittedName>
</protein>
<feature type="transmembrane region" description="Helical" evidence="6">
    <location>
        <begin position="70"/>
        <end position="96"/>
    </location>
</feature>
<organism evidence="8 9">
    <name type="scientific">Methylobacterium nodulans (strain LMG 21967 / CNCM I-2342 / ORS 2060)</name>
    <dbReference type="NCBI Taxonomy" id="460265"/>
    <lineage>
        <taxon>Bacteria</taxon>
        <taxon>Pseudomonadati</taxon>
        <taxon>Pseudomonadota</taxon>
        <taxon>Alphaproteobacteria</taxon>
        <taxon>Hyphomicrobiales</taxon>
        <taxon>Methylobacteriaceae</taxon>
        <taxon>Methylobacterium</taxon>
    </lineage>
</organism>
<dbReference type="EMBL" id="CP001349">
    <property type="protein sequence ID" value="ACL55071.1"/>
    <property type="molecule type" value="Genomic_DNA"/>
</dbReference>
<accession>B8IT09</accession>
<dbReference type="OrthoDB" id="9801163at2"/>
<keyword evidence="3 6" id="KW-0812">Transmembrane</keyword>
<feature type="transmembrane region" description="Helical" evidence="6">
    <location>
        <begin position="175"/>
        <end position="199"/>
    </location>
</feature>
<dbReference type="PANTHER" id="PTHR30177">
    <property type="entry name" value="GLYCINE BETAINE/L-PROLINE TRANSPORT SYSTEM PERMEASE PROTEIN PROW"/>
    <property type="match status" value="1"/>
</dbReference>
<dbReference type="Pfam" id="PF00528">
    <property type="entry name" value="BPD_transp_1"/>
    <property type="match status" value="1"/>
</dbReference>
<dbReference type="GO" id="GO:0005886">
    <property type="term" value="C:plasma membrane"/>
    <property type="evidence" value="ECO:0007669"/>
    <property type="project" value="UniProtKB-SubCell"/>
</dbReference>
<evidence type="ECO:0000256" key="3">
    <source>
        <dbReference type="ARBA" id="ARBA00022692"/>
    </source>
</evidence>
<dbReference type="eggNOG" id="COG1174">
    <property type="taxonomic scope" value="Bacteria"/>
</dbReference>
<evidence type="ECO:0000256" key="5">
    <source>
        <dbReference type="ARBA" id="ARBA00023136"/>
    </source>
</evidence>
<feature type="transmembrane region" description="Helical" evidence="6">
    <location>
        <begin position="40"/>
        <end position="63"/>
    </location>
</feature>
<dbReference type="GO" id="GO:0031460">
    <property type="term" value="P:glycine betaine transport"/>
    <property type="evidence" value="ECO:0007669"/>
    <property type="project" value="TreeGrafter"/>
</dbReference>
<sequence length="379" mass="36609">MTLGARPLPVLAFAAAATAAAALAGLPLLTLAPNRLVPGAPVGAGWAGAGAALLGLLAAGLLSGTRRRDALLALAAALTGLAVLGLGIGAGAAGLLAGQPPAARASLGAGAWIAGLALALIAGEAVRATALQAAGLLTLAISVLAGGIAVHSGLFDSLSLVVEYRARAGAVNAAILQHLALAAGALALAVAASVPLALLSLRRGFAARLIDTALNGVQVVPALALFAALVSLLSGLLARLPGLRELGLGAIGPTPAVIGTAAYLALPLVRSLAAGLAATDPTVVETARALGLTPWQVLLRVRLPLGAPILLGGLRVAAVQSIGLTTLGGLVGAGGLGAVVFDGMAQFAPDLIVLGAVPVIALSLAVDRGLAALNPRRVA</sequence>
<dbReference type="Proteomes" id="UP000008207">
    <property type="component" value="Chromosome"/>
</dbReference>
<evidence type="ECO:0000256" key="6">
    <source>
        <dbReference type="RuleBase" id="RU363032"/>
    </source>
</evidence>
<dbReference type="STRING" id="460265.Mnod_0020"/>
<dbReference type="InterPro" id="IPR035906">
    <property type="entry name" value="MetI-like_sf"/>
</dbReference>
<comment type="similarity">
    <text evidence="6">Belongs to the binding-protein-dependent transport system permease family.</text>
</comment>
<feature type="transmembrane region" description="Helical" evidence="6">
    <location>
        <begin position="102"/>
        <end position="122"/>
    </location>
</feature>
<evidence type="ECO:0000256" key="4">
    <source>
        <dbReference type="ARBA" id="ARBA00022989"/>
    </source>
</evidence>
<keyword evidence="5 6" id="KW-0472">Membrane</keyword>
<proteinExistence type="inferred from homology"/>
<dbReference type="KEGG" id="mno:Mnod_0020"/>
<feature type="domain" description="ABC transmembrane type-1" evidence="7">
    <location>
        <begin position="175"/>
        <end position="370"/>
    </location>
</feature>
<dbReference type="InterPro" id="IPR000515">
    <property type="entry name" value="MetI-like"/>
</dbReference>
<dbReference type="HOGENOM" id="CLU_046113_3_0_5"/>
<dbReference type="PROSITE" id="PS50928">
    <property type="entry name" value="ABC_TM1"/>
    <property type="match status" value="1"/>
</dbReference>
<keyword evidence="9" id="KW-1185">Reference proteome</keyword>
<dbReference type="AlphaFoldDB" id="B8IT09"/>
<dbReference type="PANTHER" id="PTHR30177:SF4">
    <property type="entry name" value="OSMOPROTECTANT IMPORT PERMEASE PROTEIN OSMW"/>
    <property type="match status" value="1"/>
</dbReference>